<evidence type="ECO:0000313" key="1">
    <source>
        <dbReference type="EMBL" id="QDS88261.1"/>
    </source>
</evidence>
<accession>A0A517M065</accession>
<organism evidence="1 2">
    <name type="scientific">Rosistilla ulvae</name>
    <dbReference type="NCBI Taxonomy" id="1930277"/>
    <lineage>
        <taxon>Bacteria</taxon>
        <taxon>Pseudomonadati</taxon>
        <taxon>Planctomycetota</taxon>
        <taxon>Planctomycetia</taxon>
        <taxon>Pirellulales</taxon>
        <taxon>Pirellulaceae</taxon>
        <taxon>Rosistilla</taxon>
    </lineage>
</organism>
<sequence length="82" mass="9043">MPIRAKSPIVRKVEAKQTSFTRFVSARAGLEIGDAIAAGKVSTRCNPGPQWAPCLKAFAARNVYRKLASILEFSHRVEEDAR</sequence>
<reference evidence="1 2" key="1">
    <citation type="submission" date="2019-02" db="EMBL/GenBank/DDBJ databases">
        <title>Deep-cultivation of Planctomycetes and their phenomic and genomic characterization uncovers novel biology.</title>
        <authorList>
            <person name="Wiegand S."/>
            <person name="Jogler M."/>
            <person name="Boedeker C."/>
            <person name="Pinto D."/>
            <person name="Vollmers J."/>
            <person name="Rivas-Marin E."/>
            <person name="Kohn T."/>
            <person name="Peeters S.H."/>
            <person name="Heuer A."/>
            <person name="Rast P."/>
            <person name="Oberbeckmann S."/>
            <person name="Bunk B."/>
            <person name="Jeske O."/>
            <person name="Meyerdierks A."/>
            <person name="Storesund J.E."/>
            <person name="Kallscheuer N."/>
            <person name="Luecker S."/>
            <person name="Lage O.M."/>
            <person name="Pohl T."/>
            <person name="Merkel B.J."/>
            <person name="Hornburger P."/>
            <person name="Mueller R.-W."/>
            <person name="Bruemmer F."/>
            <person name="Labrenz M."/>
            <person name="Spormann A.M."/>
            <person name="Op den Camp H."/>
            <person name="Overmann J."/>
            <person name="Amann R."/>
            <person name="Jetten M.S.M."/>
            <person name="Mascher T."/>
            <person name="Medema M.H."/>
            <person name="Devos D.P."/>
            <person name="Kaster A.-K."/>
            <person name="Ovreas L."/>
            <person name="Rohde M."/>
            <person name="Galperin M.Y."/>
            <person name="Jogler C."/>
        </authorList>
    </citation>
    <scope>NUCLEOTIDE SEQUENCE [LARGE SCALE GENOMIC DNA]</scope>
    <source>
        <strain evidence="1 2">EC9</strain>
    </source>
</reference>
<dbReference type="EMBL" id="CP036261">
    <property type="protein sequence ID" value="QDS88261.1"/>
    <property type="molecule type" value="Genomic_DNA"/>
</dbReference>
<evidence type="ECO:0000313" key="2">
    <source>
        <dbReference type="Proteomes" id="UP000319557"/>
    </source>
</evidence>
<dbReference type="AlphaFoldDB" id="A0A517M065"/>
<gene>
    <name evidence="1" type="ORF">EC9_24510</name>
</gene>
<keyword evidence="2" id="KW-1185">Reference proteome</keyword>
<dbReference type="Proteomes" id="UP000319557">
    <property type="component" value="Chromosome"/>
</dbReference>
<proteinExistence type="predicted"/>
<dbReference type="KEGG" id="ruv:EC9_24510"/>
<name>A0A517M065_9BACT</name>
<protein>
    <submittedName>
        <fullName evidence="1">Uncharacterized protein</fullName>
    </submittedName>
</protein>